<dbReference type="Proteomes" id="UP000014113">
    <property type="component" value="Unassembled WGS sequence"/>
</dbReference>
<evidence type="ECO:0000313" key="2">
    <source>
        <dbReference type="EMBL" id="EOW84366.1"/>
    </source>
</evidence>
<dbReference type="STRING" id="1121865.OMW_00263"/>
<dbReference type="PIRSF" id="PIRSF034852">
    <property type="entry name" value="UCP034852"/>
    <property type="match status" value="1"/>
</dbReference>
<gene>
    <name evidence="2" type="ORF">I568_00861</name>
</gene>
<dbReference type="InterPro" id="IPR008326">
    <property type="entry name" value="PdhI-like"/>
</dbReference>
<dbReference type="EMBL" id="ASWJ01000004">
    <property type="protein sequence ID" value="EOW84366.1"/>
    <property type="molecule type" value="Genomic_DNA"/>
</dbReference>
<dbReference type="PATRIC" id="fig|1121865.3.peg.255"/>
<evidence type="ECO:0000313" key="3">
    <source>
        <dbReference type="Proteomes" id="UP000014113"/>
    </source>
</evidence>
<dbReference type="InterPro" id="IPR035903">
    <property type="entry name" value="HesB-like_dom_sf"/>
</dbReference>
<keyword evidence="3" id="KW-1185">Reference proteome</keyword>
<name>S1NW66_9ENTE</name>
<protein>
    <recommendedName>
        <fullName evidence="4">Iron-sulfur cluster biosynthesis protein</fullName>
    </recommendedName>
</protein>
<dbReference type="OrthoDB" id="1645729at2"/>
<sequence length="97" mass="11414">MKLTISKEAQSWFDQEIILHENQGIRFYGKVYGSTPIHEGFSVGLAVDTPQQPIVKTIVNDRLYFIEETDQWFFANHDLIVDYDEKLDEPCYRFVQP</sequence>
<evidence type="ECO:0008006" key="4">
    <source>
        <dbReference type="Google" id="ProtNLM"/>
    </source>
</evidence>
<proteinExistence type="inferred from homology"/>
<comment type="similarity">
    <text evidence="1">Belongs to the HesB/IscA family.</text>
</comment>
<dbReference type="SUPFAM" id="SSF89360">
    <property type="entry name" value="HesB-like domain"/>
    <property type="match status" value="1"/>
</dbReference>
<reference evidence="2 3" key="1">
    <citation type="submission" date="2013-03" db="EMBL/GenBank/DDBJ databases">
        <title>The Genome Sequence of Enterococcus columbae ATCC_51263 (PacBio/Illumina hybrid assembly).</title>
        <authorList>
            <consortium name="The Broad Institute Genomics Platform"/>
            <consortium name="The Broad Institute Genome Sequencing Center for Infectious Disease"/>
            <person name="Earl A."/>
            <person name="Russ C."/>
            <person name="Gilmore M."/>
            <person name="Surin D."/>
            <person name="Walker B."/>
            <person name="Young S."/>
            <person name="Zeng Q."/>
            <person name="Gargeya S."/>
            <person name="Fitzgerald M."/>
            <person name="Haas B."/>
            <person name="Abouelleil A."/>
            <person name="Allen A.W."/>
            <person name="Alvarado L."/>
            <person name="Arachchi H.M."/>
            <person name="Berlin A.M."/>
            <person name="Chapman S.B."/>
            <person name="Gainer-Dewar J."/>
            <person name="Goldberg J."/>
            <person name="Griggs A."/>
            <person name="Gujja S."/>
            <person name="Hansen M."/>
            <person name="Howarth C."/>
            <person name="Imamovic A."/>
            <person name="Ireland A."/>
            <person name="Larimer J."/>
            <person name="McCowan C."/>
            <person name="Murphy C."/>
            <person name="Pearson M."/>
            <person name="Poon T.W."/>
            <person name="Priest M."/>
            <person name="Roberts A."/>
            <person name="Saif S."/>
            <person name="Shea T."/>
            <person name="Sisk P."/>
            <person name="Sykes S."/>
            <person name="Wortman J."/>
            <person name="Nusbaum C."/>
            <person name="Birren B."/>
        </authorList>
    </citation>
    <scope>NUCLEOTIDE SEQUENCE [LARGE SCALE GENOMIC DNA]</scope>
    <source>
        <strain evidence="2 3">ATCC 51263</strain>
    </source>
</reference>
<accession>S1NW66</accession>
<evidence type="ECO:0000256" key="1">
    <source>
        <dbReference type="ARBA" id="ARBA00006718"/>
    </source>
</evidence>
<dbReference type="AlphaFoldDB" id="S1NW66"/>
<comment type="caution">
    <text evidence="2">The sequence shown here is derived from an EMBL/GenBank/DDBJ whole genome shotgun (WGS) entry which is preliminary data.</text>
</comment>
<dbReference type="RefSeq" id="WP_016182428.1">
    <property type="nucleotide sequence ID" value="NZ_JXKI01000002.1"/>
</dbReference>
<dbReference type="eggNOG" id="COG4841">
    <property type="taxonomic scope" value="Bacteria"/>
</dbReference>
<organism evidence="2 3">
    <name type="scientific">Enterococcus columbae DSM 7374 = ATCC 51263</name>
    <dbReference type="NCBI Taxonomy" id="1121865"/>
    <lineage>
        <taxon>Bacteria</taxon>
        <taxon>Bacillati</taxon>
        <taxon>Bacillota</taxon>
        <taxon>Bacilli</taxon>
        <taxon>Lactobacillales</taxon>
        <taxon>Enterococcaceae</taxon>
        <taxon>Enterococcus</taxon>
    </lineage>
</organism>